<feature type="binding site" evidence="1">
    <location>
        <position position="229"/>
    </location>
    <ligand>
        <name>2-oxoglutarate</name>
        <dbReference type="ChEBI" id="CHEBI:16810"/>
    </ligand>
</feature>
<proteinExistence type="predicted"/>
<feature type="binding site" evidence="1">
    <location>
        <position position="318"/>
    </location>
    <ligand>
        <name>2-oxoglutarate</name>
        <dbReference type="ChEBI" id="CHEBI:16810"/>
    </ligand>
</feature>
<dbReference type="InterPro" id="IPR027450">
    <property type="entry name" value="AlkB-like"/>
</dbReference>
<dbReference type="Gene3D" id="2.60.120.590">
    <property type="entry name" value="Alpha-ketoglutarate-dependent dioxygenase AlkB-like"/>
    <property type="match status" value="1"/>
</dbReference>
<sequence>MSKRTLDTFFSSTPKKARVVGLSPLPSLETTNDRKYGIENEVEATSVPMKTTNHPTYPWPIPHLPRHIAEEMELLVTAQGTEMRDQPDLDLLYFQPFIPKSIARDLFEFLRSELFFYRVSYTIKRFGKETVINTPRFTTVFGLDETSLFQPDKHDANSFPTGNASKLPSILEASDPSRPVRRDKYKCKPRPIPECLDLLRRVTEACTDTKYNFCLVNYYASGSDSISYHSDDEYFLGPNPAIASFTLGARRDFLMRHKPPKDKGSEPGVETNAKDVKLSLSSGDMVLMRGPTQPNWLHSIPKRKGGEADNGRINITLRRAMIPAGTENYYRYNVGDGSVYRWDTVRREMVLSTKATDS</sequence>
<organism evidence="3 4">
    <name type="scientific">Capronia coronata CBS 617.96</name>
    <dbReference type="NCBI Taxonomy" id="1182541"/>
    <lineage>
        <taxon>Eukaryota</taxon>
        <taxon>Fungi</taxon>
        <taxon>Dikarya</taxon>
        <taxon>Ascomycota</taxon>
        <taxon>Pezizomycotina</taxon>
        <taxon>Eurotiomycetes</taxon>
        <taxon>Chaetothyriomycetidae</taxon>
        <taxon>Chaetothyriales</taxon>
        <taxon>Herpotrichiellaceae</taxon>
        <taxon>Capronia</taxon>
    </lineage>
</organism>
<protein>
    <recommendedName>
        <fullName evidence="2">Fe2OG dioxygenase domain-containing protein</fullName>
    </recommendedName>
</protein>
<reference evidence="3 4" key="1">
    <citation type="submission" date="2013-03" db="EMBL/GenBank/DDBJ databases">
        <title>The Genome Sequence of Capronia coronata CBS 617.96.</title>
        <authorList>
            <consortium name="The Broad Institute Genomics Platform"/>
            <person name="Cuomo C."/>
            <person name="de Hoog S."/>
            <person name="Gorbushina A."/>
            <person name="Walker B."/>
            <person name="Young S.K."/>
            <person name="Zeng Q."/>
            <person name="Gargeya S."/>
            <person name="Fitzgerald M."/>
            <person name="Haas B."/>
            <person name="Abouelleil A."/>
            <person name="Allen A.W."/>
            <person name="Alvarado L."/>
            <person name="Arachchi H.M."/>
            <person name="Berlin A.M."/>
            <person name="Chapman S.B."/>
            <person name="Gainer-Dewar J."/>
            <person name="Goldberg J."/>
            <person name="Griggs A."/>
            <person name="Gujja S."/>
            <person name="Hansen M."/>
            <person name="Howarth C."/>
            <person name="Imamovic A."/>
            <person name="Ireland A."/>
            <person name="Larimer J."/>
            <person name="McCowan C."/>
            <person name="Murphy C."/>
            <person name="Pearson M."/>
            <person name="Poon T.W."/>
            <person name="Priest M."/>
            <person name="Roberts A."/>
            <person name="Saif S."/>
            <person name="Shea T."/>
            <person name="Sisk P."/>
            <person name="Sykes S."/>
            <person name="Wortman J."/>
            <person name="Nusbaum C."/>
            <person name="Birren B."/>
        </authorList>
    </citation>
    <scope>NUCLEOTIDE SEQUENCE [LARGE SCALE GENOMIC DNA]</scope>
    <source>
        <strain evidence="3 4">CBS 617.96</strain>
    </source>
</reference>
<evidence type="ECO:0000256" key="1">
    <source>
        <dbReference type="PIRSR" id="PIRSR632852-1"/>
    </source>
</evidence>
<accession>W9Y6F6</accession>
<dbReference type="SUPFAM" id="SSF51197">
    <property type="entry name" value="Clavaminate synthase-like"/>
    <property type="match status" value="1"/>
</dbReference>
<dbReference type="GO" id="GO:0035516">
    <property type="term" value="F:broad specificity oxidative DNA demethylase activity"/>
    <property type="evidence" value="ECO:0007669"/>
    <property type="project" value="TreeGrafter"/>
</dbReference>
<evidence type="ECO:0000313" key="3">
    <source>
        <dbReference type="EMBL" id="EXJ88407.1"/>
    </source>
</evidence>
<dbReference type="InterPro" id="IPR005123">
    <property type="entry name" value="Oxoglu/Fe-dep_dioxygenase_dom"/>
</dbReference>
<dbReference type="PROSITE" id="PS51471">
    <property type="entry name" value="FE2OG_OXY"/>
    <property type="match status" value="1"/>
</dbReference>
<dbReference type="Proteomes" id="UP000019484">
    <property type="component" value="Unassembled WGS sequence"/>
</dbReference>
<dbReference type="InterPro" id="IPR032852">
    <property type="entry name" value="ALKBH2"/>
</dbReference>
<feature type="binding site" evidence="1">
    <location>
        <position position="232"/>
    </location>
    <ligand>
        <name>substrate</name>
    </ligand>
</feature>
<dbReference type="GeneID" id="19160212"/>
<dbReference type="RefSeq" id="XP_007724413.1">
    <property type="nucleotide sequence ID" value="XM_007726223.1"/>
</dbReference>
<dbReference type="EMBL" id="AMWN01000004">
    <property type="protein sequence ID" value="EXJ88407.1"/>
    <property type="molecule type" value="Genomic_DNA"/>
</dbReference>
<dbReference type="GO" id="GO:0051747">
    <property type="term" value="F:cytosine C-5 DNA demethylase activity"/>
    <property type="evidence" value="ECO:0007669"/>
    <property type="project" value="TreeGrafter"/>
</dbReference>
<dbReference type="InterPro" id="IPR037151">
    <property type="entry name" value="AlkB-like_sf"/>
</dbReference>
<gene>
    <name evidence="3" type="ORF">A1O1_05337</name>
</gene>
<feature type="binding site" evidence="1">
    <location>
        <position position="298"/>
    </location>
    <ligand>
        <name>2-oxoglutarate</name>
        <dbReference type="ChEBI" id="CHEBI:16810"/>
    </ligand>
</feature>
<dbReference type="GO" id="GO:0006307">
    <property type="term" value="P:DNA alkylation repair"/>
    <property type="evidence" value="ECO:0007669"/>
    <property type="project" value="TreeGrafter"/>
</dbReference>
<feature type="binding site" evidence="1">
    <location>
        <position position="312"/>
    </location>
    <ligand>
        <name>2-oxoglutarate</name>
        <dbReference type="ChEBI" id="CHEBI:16810"/>
    </ligand>
</feature>
<keyword evidence="4" id="KW-1185">Reference proteome</keyword>
<dbReference type="PANTHER" id="PTHR31573:SF1">
    <property type="entry name" value="DNA OXIDATIVE DEMETHYLASE ALKBH2"/>
    <property type="match status" value="1"/>
</dbReference>
<dbReference type="STRING" id="1182541.W9Y6F6"/>
<dbReference type="OrthoDB" id="545910at2759"/>
<dbReference type="eggNOG" id="ENOG502QW9E">
    <property type="taxonomic scope" value="Eukaryota"/>
</dbReference>
<name>W9Y6F6_9EURO</name>
<dbReference type="PANTHER" id="PTHR31573">
    <property type="entry name" value="ALPHA-KETOGLUTARATE-DEPENDENT DIOXYGENASE ALKB HOMOLOG 2"/>
    <property type="match status" value="1"/>
</dbReference>
<dbReference type="GO" id="GO:0008198">
    <property type="term" value="F:ferrous iron binding"/>
    <property type="evidence" value="ECO:0007669"/>
    <property type="project" value="TreeGrafter"/>
</dbReference>
<feature type="domain" description="Fe2OG dioxygenase" evidence="2">
    <location>
        <begin position="210"/>
        <end position="321"/>
    </location>
</feature>
<dbReference type="Pfam" id="PF13532">
    <property type="entry name" value="2OG-FeII_Oxy_2"/>
    <property type="match status" value="1"/>
</dbReference>
<feature type="binding site" evidence="1">
    <location>
        <position position="217"/>
    </location>
    <ligand>
        <name>2-oxoglutarate</name>
        <dbReference type="ChEBI" id="CHEBI:16810"/>
    </ligand>
</feature>
<dbReference type="HOGENOM" id="CLU_048788_0_0_1"/>
<feature type="binding site" evidence="1">
    <location>
        <position position="316"/>
    </location>
    <ligand>
        <name>2-oxoglutarate</name>
        <dbReference type="ChEBI" id="CHEBI:16810"/>
    </ligand>
</feature>
<evidence type="ECO:0000313" key="4">
    <source>
        <dbReference type="Proteomes" id="UP000019484"/>
    </source>
</evidence>
<feature type="binding site" evidence="1">
    <location>
        <position position="219"/>
    </location>
    <ligand>
        <name>2-oxoglutarate</name>
        <dbReference type="ChEBI" id="CHEBI:16810"/>
    </ligand>
</feature>
<comment type="caution">
    <text evidence="3">The sequence shown here is derived from an EMBL/GenBank/DDBJ whole genome shotgun (WGS) entry which is preliminary data.</text>
</comment>
<evidence type="ECO:0000259" key="2">
    <source>
        <dbReference type="PROSITE" id="PS51471"/>
    </source>
</evidence>
<dbReference type="AlphaFoldDB" id="W9Y6F6"/>